<comment type="caution">
    <text evidence="8">The sequence shown here is derived from an EMBL/GenBank/DDBJ whole genome shotgun (WGS) entry which is preliminary data.</text>
</comment>
<dbReference type="GO" id="GO:0009254">
    <property type="term" value="P:peptidoglycan turnover"/>
    <property type="evidence" value="ECO:0007669"/>
    <property type="project" value="TreeGrafter"/>
</dbReference>
<feature type="domain" description="Glycoside hydrolase family 3 N-terminal" evidence="7">
    <location>
        <begin position="170"/>
        <end position="442"/>
    </location>
</feature>
<dbReference type="InterPro" id="IPR001764">
    <property type="entry name" value="Glyco_hydro_3_N"/>
</dbReference>
<proteinExistence type="inferred from homology"/>
<feature type="compositionally biased region" description="Low complexity" evidence="6">
    <location>
        <begin position="49"/>
        <end position="61"/>
    </location>
</feature>
<dbReference type="GO" id="GO:0005975">
    <property type="term" value="P:carbohydrate metabolic process"/>
    <property type="evidence" value="ECO:0007669"/>
    <property type="project" value="InterPro"/>
</dbReference>
<evidence type="ECO:0000259" key="7">
    <source>
        <dbReference type="Pfam" id="PF00933"/>
    </source>
</evidence>
<dbReference type="InterPro" id="IPR017853">
    <property type="entry name" value="GH"/>
</dbReference>
<feature type="region of interest" description="Disordered" evidence="6">
    <location>
        <begin position="1"/>
        <end position="20"/>
    </location>
</feature>
<protein>
    <recommendedName>
        <fullName evidence="3">beta-N-acetylhexosaminidase</fullName>
        <ecNumber evidence="3">3.2.1.52</ecNumber>
    </recommendedName>
</protein>
<evidence type="ECO:0000256" key="6">
    <source>
        <dbReference type="SAM" id="MobiDB-lite"/>
    </source>
</evidence>
<dbReference type="EC" id="3.2.1.52" evidence="3"/>
<dbReference type="SUPFAM" id="SSF51445">
    <property type="entry name" value="(Trans)glycosidases"/>
    <property type="match status" value="1"/>
</dbReference>
<dbReference type="InterPro" id="IPR019800">
    <property type="entry name" value="Glyco_hydro_3_AS"/>
</dbReference>
<comment type="catalytic activity">
    <reaction evidence="1">
        <text>Hydrolysis of terminal non-reducing N-acetyl-D-hexosamine residues in N-acetyl-beta-D-hexosaminides.</text>
        <dbReference type="EC" id="3.2.1.52"/>
    </reaction>
</comment>
<feature type="compositionally biased region" description="Low complexity" evidence="6">
    <location>
        <begin position="90"/>
        <end position="113"/>
    </location>
</feature>
<dbReference type="GO" id="GO:0004563">
    <property type="term" value="F:beta-N-acetylhexosaminidase activity"/>
    <property type="evidence" value="ECO:0007669"/>
    <property type="project" value="UniProtKB-EC"/>
</dbReference>
<evidence type="ECO:0000256" key="3">
    <source>
        <dbReference type="ARBA" id="ARBA00012663"/>
    </source>
</evidence>
<dbReference type="OrthoDB" id="9805821at2"/>
<evidence type="ECO:0000313" key="9">
    <source>
        <dbReference type="Proteomes" id="UP000004367"/>
    </source>
</evidence>
<dbReference type="Gene3D" id="3.20.20.300">
    <property type="entry name" value="Glycoside hydrolase, family 3, N-terminal domain"/>
    <property type="match status" value="1"/>
</dbReference>
<dbReference type="EMBL" id="BAFE01000029">
    <property type="protein sequence ID" value="GAB47948.1"/>
    <property type="molecule type" value="Genomic_DNA"/>
</dbReference>
<dbReference type="PROSITE" id="PS00775">
    <property type="entry name" value="GLYCOSYL_HYDROL_F3"/>
    <property type="match status" value="1"/>
</dbReference>
<accession>H5UQE0</accession>
<gene>
    <name evidence="8" type="ORF">MOPEL_031_00500</name>
</gene>
<dbReference type="PANTHER" id="PTHR30480">
    <property type="entry name" value="BETA-HEXOSAMINIDASE-RELATED"/>
    <property type="match status" value="1"/>
</dbReference>
<dbReference type="Proteomes" id="UP000004367">
    <property type="component" value="Unassembled WGS sequence"/>
</dbReference>
<evidence type="ECO:0000256" key="2">
    <source>
        <dbReference type="ARBA" id="ARBA00005336"/>
    </source>
</evidence>
<keyword evidence="5" id="KW-0326">Glycosidase</keyword>
<feature type="region of interest" description="Disordered" evidence="6">
    <location>
        <begin position="49"/>
        <end position="113"/>
    </location>
</feature>
<dbReference type="PANTHER" id="PTHR30480:SF13">
    <property type="entry name" value="BETA-HEXOSAMINIDASE"/>
    <property type="match status" value="1"/>
</dbReference>
<dbReference type="eggNOG" id="COG1472">
    <property type="taxonomic scope" value="Bacteria"/>
</dbReference>
<sequence length="605" mass="60736">MSDRTAGTRRPSSGRSRVAARLRPAALATVCAVVAGGCAIPPEPGSLAASRRAAQEAAAAPAPHPSTPGEAGGAGDASLSAAPRSAGTQARVSASTTAASGRSGTSTSPAAVRARARTEVRALSTRRLAAQIVVPDAGSVDAGVRGIAGGYGGVVVMRSALTPGPRVATAAKAANRRYAAAMTTSRRSWPAFVAIDQEGGPVTRLDAPLTPFPAAMALGAARDHRLATEVARASGRELAGLGFTVVMAPDADVTTPADRTIGVRSPGGDPAAVSRVARSAVTGYRQAGILPVVKHFPGHGAVAADTHRGTAVLTASRPAMNERDLVPFRDLVRAGAPAVMTSHVVARAVDPTRPASQSRAVTTHILRRDLRFSGLVVTDALNMGAATAGLAPGEETVRAVEAGADIALMPADPAAAVGALEKAVRTGRLDRARLEESAVRMIVALRSRHATVAPAAPGSNGAVARKLAAASITQVGGRCGRRLVGRAVMVSGGTAEDRARFVRSARARGLRIGGPGATRVVLLGGGAYRAGSGAGSGASTGSGDVLVALDTPYGLARGRARARLATYGRTPATFDALVDVLLARAGAPGRLPVAVGSWRIGTGCG</sequence>
<evidence type="ECO:0000256" key="5">
    <source>
        <dbReference type="ARBA" id="ARBA00023295"/>
    </source>
</evidence>
<dbReference type="InterPro" id="IPR036962">
    <property type="entry name" value="Glyco_hydro_3_N_sf"/>
</dbReference>
<dbReference type="InterPro" id="IPR050226">
    <property type="entry name" value="NagZ_Beta-hexosaminidase"/>
</dbReference>
<comment type="similarity">
    <text evidence="2">Belongs to the glycosyl hydrolase 3 family.</text>
</comment>
<keyword evidence="9" id="KW-1185">Reference proteome</keyword>
<dbReference type="AlphaFoldDB" id="H5UQE0"/>
<dbReference type="RefSeq" id="WP_009481846.1">
    <property type="nucleotide sequence ID" value="NZ_BAFE01000029.1"/>
</dbReference>
<evidence type="ECO:0000256" key="1">
    <source>
        <dbReference type="ARBA" id="ARBA00001231"/>
    </source>
</evidence>
<name>H5UQE0_9MICO</name>
<organism evidence="8 9">
    <name type="scientific">Mobilicoccus pelagius NBRC 104925</name>
    <dbReference type="NCBI Taxonomy" id="1089455"/>
    <lineage>
        <taxon>Bacteria</taxon>
        <taxon>Bacillati</taxon>
        <taxon>Actinomycetota</taxon>
        <taxon>Actinomycetes</taxon>
        <taxon>Micrococcales</taxon>
        <taxon>Dermatophilaceae</taxon>
        <taxon>Mobilicoccus</taxon>
    </lineage>
</organism>
<reference evidence="8 9" key="1">
    <citation type="submission" date="2012-02" db="EMBL/GenBank/DDBJ databases">
        <title>Whole genome shotgun sequence of Mobilicoccus pelagius NBRC 104925.</title>
        <authorList>
            <person name="Yoshida Y."/>
            <person name="Hosoyama A."/>
            <person name="Tsuchikane K."/>
            <person name="Katsumata H."/>
            <person name="Yamazaki S."/>
            <person name="Fujita N."/>
        </authorList>
    </citation>
    <scope>NUCLEOTIDE SEQUENCE [LARGE SCALE GENOMIC DNA]</scope>
    <source>
        <strain evidence="8 9">NBRC 104925</strain>
    </source>
</reference>
<dbReference type="STRING" id="1089455.MOPEL_031_00500"/>
<evidence type="ECO:0000313" key="8">
    <source>
        <dbReference type="EMBL" id="GAB47948.1"/>
    </source>
</evidence>
<keyword evidence="4" id="KW-0378">Hydrolase</keyword>
<dbReference type="Pfam" id="PF00933">
    <property type="entry name" value="Glyco_hydro_3"/>
    <property type="match status" value="1"/>
</dbReference>
<evidence type="ECO:0000256" key="4">
    <source>
        <dbReference type="ARBA" id="ARBA00022801"/>
    </source>
</evidence>